<reference evidence="1" key="2">
    <citation type="journal article" date="2015" name="Data Brief">
        <title>Shoot transcriptome of the giant reed, Arundo donax.</title>
        <authorList>
            <person name="Barrero R.A."/>
            <person name="Guerrero F.D."/>
            <person name="Moolhuijzen P."/>
            <person name="Goolsby J.A."/>
            <person name="Tidwell J."/>
            <person name="Bellgard S.E."/>
            <person name="Bellgard M.I."/>
        </authorList>
    </citation>
    <scope>NUCLEOTIDE SEQUENCE</scope>
    <source>
        <tissue evidence="1">Shoot tissue taken approximately 20 cm above the soil surface</tissue>
    </source>
</reference>
<reference evidence="1" key="1">
    <citation type="submission" date="2014-09" db="EMBL/GenBank/DDBJ databases">
        <authorList>
            <person name="Magalhaes I.L.F."/>
            <person name="Oliveira U."/>
            <person name="Santos F.R."/>
            <person name="Vidigal T.H.D.A."/>
            <person name="Brescovit A.D."/>
            <person name="Santos A.J."/>
        </authorList>
    </citation>
    <scope>NUCLEOTIDE SEQUENCE</scope>
    <source>
        <tissue evidence="1">Shoot tissue taken approximately 20 cm above the soil surface</tissue>
    </source>
</reference>
<accession>A0A0A9D5R1</accession>
<sequence>MIPSLIFPFHYSHKMINSSSRQHHPISGMIYLMIYVAHLTRLWHANAMLHSLFKTN</sequence>
<name>A0A0A9D5R1_ARUDO</name>
<dbReference type="EMBL" id="GBRH01215862">
    <property type="protein sequence ID" value="JAD82033.1"/>
    <property type="molecule type" value="Transcribed_RNA"/>
</dbReference>
<dbReference type="AlphaFoldDB" id="A0A0A9D5R1"/>
<organism evidence="1">
    <name type="scientific">Arundo donax</name>
    <name type="common">Giant reed</name>
    <name type="synonym">Donax arundinaceus</name>
    <dbReference type="NCBI Taxonomy" id="35708"/>
    <lineage>
        <taxon>Eukaryota</taxon>
        <taxon>Viridiplantae</taxon>
        <taxon>Streptophyta</taxon>
        <taxon>Embryophyta</taxon>
        <taxon>Tracheophyta</taxon>
        <taxon>Spermatophyta</taxon>
        <taxon>Magnoliopsida</taxon>
        <taxon>Liliopsida</taxon>
        <taxon>Poales</taxon>
        <taxon>Poaceae</taxon>
        <taxon>PACMAD clade</taxon>
        <taxon>Arundinoideae</taxon>
        <taxon>Arundineae</taxon>
        <taxon>Arundo</taxon>
    </lineage>
</organism>
<protein>
    <submittedName>
        <fullName evidence="1">Uncharacterized protein</fullName>
    </submittedName>
</protein>
<proteinExistence type="predicted"/>
<evidence type="ECO:0000313" key="1">
    <source>
        <dbReference type="EMBL" id="JAD82033.1"/>
    </source>
</evidence>